<comment type="caution">
    <text evidence="5">The sequence shown here is derived from an EMBL/GenBank/DDBJ whole genome shotgun (WGS) entry which is preliminary data.</text>
</comment>
<gene>
    <name evidence="5" type="ORF">C8A05DRAFT_11878</name>
</gene>
<feature type="signal peptide" evidence="3">
    <location>
        <begin position="1"/>
        <end position="26"/>
    </location>
</feature>
<feature type="compositionally biased region" description="Low complexity" evidence="1">
    <location>
        <begin position="265"/>
        <end position="277"/>
    </location>
</feature>
<keyword evidence="3" id="KW-0732">Signal</keyword>
<organism evidence="5 6">
    <name type="scientific">Staphylotrichum tortipilum</name>
    <dbReference type="NCBI Taxonomy" id="2831512"/>
    <lineage>
        <taxon>Eukaryota</taxon>
        <taxon>Fungi</taxon>
        <taxon>Dikarya</taxon>
        <taxon>Ascomycota</taxon>
        <taxon>Pezizomycotina</taxon>
        <taxon>Sordariomycetes</taxon>
        <taxon>Sordariomycetidae</taxon>
        <taxon>Sordariales</taxon>
        <taxon>Chaetomiaceae</taxon>
        <taxon>Staphylotrichum</taxon>
    </lineage>
</organism>
<keyword evidence="2" id="KW-1133">Transmembrane helix</keyword>
<dbReference type="InterPro" id="IPR055560">
    <property type="entry name" value="DUF7136"/>
</dbReference>
<keyword evidence="6" id="KW-1185">Reference proteome</keyword>
<evidence type="ECO:0000259" key="4">
    <source>
        <dbReference type="Pfam" id="PF23584"/>
    </source>
</evidence>
<proteinExistence type="predicted"/>
<keyword evidence="2" id="KW-0472">Membrane</keyword>
<evidence type="ECO:0000256" key="3">
    <source>
        <dbReference type="SAM" id="SignalP"/>
    </source>
</evidence>
<feature type="domain" description="DUF7136" evidence="4">
    <location>
        <begin position="26"/>
        <end position="257"/>
    </location>
</feature>
<accession>A0AAN6MUW0</accession>
<sequence length="306" mass="32397">MRLSSQTLWSVMASVALLGTVPSVDASAVMQVDLVFPRAGQVYAPTPSMPIVFAWVPTVQNPHLAHHTYPYLEVHLLRQHSDPAEGPGDVYRQGFNATSKEPIFFHALIDRFARQGNWTISWYLTWVSCVEDRDGVFHGKMDRNGSIETPSTTSFTTKNGGQAIDLVALTAGPANETACTTEPGGGVAVAVGDETKRIDDLSRPWWLPESDNTCVIASETTASARDACRLKTGSALAANITAEVKAKVCAGANPPSDYCSEPSKSAEQPLAEQPPAEQPSAAQLFAAVGVGCGLAAAFGALGLLLA</sequence>
<evidence type="ECO:0000256" key="2">
    <source>
        <dbReference type="SAM" id="Phobius"/>
    </source>
</evidence>
<reference evidence="5" key="1">
    <citation type="journal article" date="2023" name="Mol. Phylogenet. Evol.">
        <title>Genome-scale phylogeny and comparative genomics of the fungal order Sordariales.</title>
        <authorList>
            <person name="Hensen N."/>
            <person name="Bonometti L."/>
            <person name="Westerberg I."/>
            <person name="Brannstrom I.O."/>
            <person name="Guillou S."/>
            <person name="Cros-Aarteil S."/>
            <person name="Calhoun S."/>
            <person name="Haridas S."/>
            <person name="Kuo A."/>
            <person name="Mondo S."/>
            <person name="Pangilinan J."/>
            <person name="Riley R."/>
            <person name="LaButti K."/>
            <person name="Andreopoulos B."/>
            <person name="Lipzen A."/>
            <person name="Chen C."/>
            <person name="Yan M."/>
            <person name="Daum C."/>
            <person name="Ng V."/>
            <person name="Clum A."/>
            <person name="Steindorff A."/>
            <person name="Ohm R.A."/>
            <person name="Martin F."/>
            <person name="Silar P."/>
            <person name="Natvig D.O."/>
            <person name="Lalanne C."/>
            <person name="Gautier V."/>
            <person name="Ament-Velasquez S.L."/>
            <person name="Kruys A."/>
            <person name="Hutchinson M.I."/>
            <person name="Powell A.J."/>
            <person name="Barry K."/>
            <person name="Miller A.N."/>
            <person name="Grigoriev I.V."/>
            <person name="Debuchy R."/>
            <person name="Gladieux P."/>
            <person name="Hiltunen Thoren M."/>
            <person name="Johannesson H."/>
        </authorList>
    </citation>
    <scope>NUCLEOTIDE SEQUENCE</scope>
    <source>
        <strain evidence="5">CBS 103.79</strain>
    </source>
</reference>
<feature type="region of interest" description="Disordered" evidence="1">
    <location>
        <begin position="258"/>
        <end position="277"/>
    </location>
</feature>
<name>A0AAN6MUW0_9PEZI</name>
<dbReference type="Proteomes" id="UP001303889">
    <property type="component" value="Unassembled WGS sequence"/>
</dbReference>
<dbReference type="EMBL" id="MU855328">
    <property type="protein sequence ID" value="KAK3906398.1"/>
    <property type="molecule type" value="Genomic_DNA"/>
</dbReference>
<evidence type="ECO:0000313" key="5">
    <source>
        <dbReference type="EMBL" id="KAK3906398.1"/>
    </source>
</evidence>
<evidence type="ECO:0000256" key="1">
    <source>
        <dbReference type="SAM" id="MobiDB-lite"/>
    </source>
</evidence>
<evidence type="ECO:0000313" key="6">
    <source>
        <dbReference type="Proteomes" id="UP001303889"/>
    </source>
</evidence>
<feature type="transmembrane region" description="Helical" evidence="2">
    <location>
        <begin position="284"/>
        <end position="305"/>
    </location>
</feature>
<keyword evidence="2" id="KW-0812">Transmembrane</keyword>
<dbReference type="Pfam" id="PF23584">
    <property type="entry name" value="DUF7136"/>
    <property type="match status" value="1"/>
</dbReference>
<dbReference type="AlphaFoldDB" id="A0AAN6MUW0"/>
<protein>
    <recommendedName>
        <fullName evidence="4">DUF7136 domain-containing protein</fullName>
    </recommendedName>
</protein>
<feature type="chain" id="PRO_5043019817" description="DUF7136 domain-containing protein" evidence="3">
    <location>
        <begin position="27"/>
        <end position="306"/>
    </location>
</feature>
<reference evidence="5" key="2">
    <citation type="submission" date="2023-05" db="EMBL/GenBank/DDBJ databases">
        <authorList>
            <consortium name="Lawrence Berkeley National Laboratory"/>
            <person name="Steindorff A."/>
            <person name="Hensen N."/>
            <person name="Bonometti L."/>
            <person name="Westerberg I."/>
            <person name="Brannstrom I.O."/>
            <person name="Guillou S."/>
            <person name="Cros-Aarteil S."/>
            <person name="Calhoun S."/>
            <person name="Haridas S."/>
            <person name="Kuo A."/>
            <person name="Mondo S."/>
            <person name="Pangilinan J."/>
            <person name="Riley R."/>
            <person name="Labutti K."/>
            <person name="Andreopoulos B."/>
            <person name="Lipzen A."/>
            <person name="Chen C."/>
            <person name="Yanf M."/>
            <person name="Daum C."/>
            <person name="Ng V."/>
            <person name="Clum A."/>
            <person name="Ohm R."/>
            <person name="Martin F."/>
            <person name="Silar P."/>
            <person name="Natvig D."/>
            <person name="Lalanne C."/>
            <person name="Gautier V."/>
            <person name="Ament-Velasquez S.L."/>
            <person name="Kruys A."/>
            <person name="Hutchinson M.I."/>
            <person name="Powell A.J."/>
            <person name="Barry K."/>
            <person name="Miller A.N."/>
            <person name="Grigoriev I.V."/>
            <person name="Debuchy R."/>
            <person name="Gladieux P."/>
            <person name="Thoren M.H."/>
            <person name="Johannesson H."/>
        </authorList>
    </citation>
    <scope>NUCLEOTIDE SEQUENCE</scope>
    <source>
        <strain evidence="5">CBS 103.79</strain>
    </source>
</reference>